<keyword evidence="3" id="KW-1185">Reference proteome</keyword>
<evidence type="ECO:0000313" key="3">
    <source>
        <dbReference type="Proteomes" id="UP000035740"/>
    </source>
</evidence>
<feature type="region of interest" description="Disordered" evidence="1">
    <location>
        <begin position="1"/>
        <end position="30"/>
    </location>
</feature>
<accession>A0A0J8B845</accession>
<dbReference type="Gramene" id="KMS96123">
    <property type="protein sequence ID" value="KMS96123"/>
    <property type="gene ID" value="BVRB_001940"/>
</dbReference>
<protein>
    <submittedName>
        <fullName evidence="2">Uncharacterized protein</fullName>
    </submittedName>
</protein>
<organism evidence="2 3">
    <name type="scientific">Beta vulgaris subsp. vulgaris</name>
    <name type="common">Beet</name>
    <dbReference type="NCBI Taxonomy" id="3555"/>
    <lineage>
        <taxon>Eukaryota</taxon>
        <taxon>Viridiplantae</taxon>
        <taxon>Streptophyta</taxon>
        <taxon>Embryophyta</taxon>
        <taxon>Tracheophyta</taxon>
        <taxon>Spermatophyta</taxon>
        <taxon>Magnoliopsida</taxon>
        <taxon>eudicotyledons</taxon>
        <taxon>Gunneridae</taxon>
        <taxon>Pentapetalae</taxon>
        <taxon>Caryophyllales</taxon>
        <taxon>Chenopodiaceae</taxon>
        <taxon>Betoideae</taxon>
        <taxon>Beta</taxon>
    </lineage>
</organism>
<evidence type="ECO:0000256" key="1">
    <source>
        <dbReference type="SAM" id="MobiDB-lite"/>
    </source>
</evidence>
<evidence type="ECO:0000313" key="2">
    <source>
        <dbReference type="EMBL" id="KMS96123.1"/>
    </source>
</evidence>
<dbReference type="Proteomes" id="UP000035740">
    <property type="component" value="Unassembled WGS sequence"/>
</dbReference>
<feature type="compositionally biased region" description="Basic and acidic residues" evidence="1">
    <location>
        <begin position="10"/>
        <end position="30"/>
    </location>
</feature>
<dbReference type="AlphaFoldDB" id="A0A0J8B845"/>
<dbReference type="EMBL" id="KQ090407">
    <property type="protein sequence ID" value="KMS96123.1"/>
    <property type="molecule type" value="Genomic_DNA"/>
</dbReference>
<name>A0A0J8B845_BETVV</name>
<gene>
    <name evidence="2" type="ORF">BVRB_001940</name>
</gene>
<sequence>MIVNFPEDEYSPRSEEGGGRREEGGSKRNWGERREKMSVIWVVCGGRQVGGEGGGHTVWIPCG</sequence>
<proteinExistence type="predicted"/>
<reference evidence="2 3" key="1">
    <citation type="journal article" date="2014" name="Nature">
        <title>The genome of the recently domesticated crop plant sugar beet (Beta vulgaris).</title>
        <authorList>
            <person name="Dohm J.C."/>
            <person name="Minoche A.E."/>
            <person name="Holtgrawe D."/>
            <person name="Capella-Gutierrez S."/>
            <person name="Zakrzewski F."/>
            <person name="Tafer H."/>
            <person name="Rupp O."/>
            <person name="Sorensen T.R."/>
            <person name="Stracke R."/>
            <person name="Reinhardt R."/>
            <person name="Goesmann A."/>
            <person name="Kraft T."/>
            <person name="Schulz B."/>
            <person name="Stadler P.F."/>
            <person name="Schmidt T."/>
            <person name="Gabaldon T."/>
            <person name="Lehrach H."/>
            <person name="Weisshaar B."/>
            <person name="Himmelbauer H."/>
        </authorList>
    </citation>
    <scope>NUCLEOTIDE SEQUENCE [LARGE SCALE GENOMIC DNA]</scope>
    <source>
        <tissue evidence="2">Taproot</tissue>
    </source>
</reference>